<reference evidence="4 5" key="1">
    <citation type="submission" date="2011-10" db="EMBL/GenBank/DDBJ databases">
        <title>Whole genome sequence of Selenomonas ruminantium subsp. lactilytica TAM6421.</title>
        <authorList>
            <person name="Oguchi A."/>
            <person name="Ankai A."/>
            <person name="Kaneko J."/>
            <person name="Yamada-Narita S."/>
            <person name="Fukui S."/>
            <person name="Takahashi M."/>
            <person name="Onodera T."/>
            <person name="Kojima S."/>
            <person name="Fushimi T."/>
            <person name="Abe N."/>
            <person name="Kamio Y."/>
            <person name="Yamazaki S."/>
            <person name="Fujita N."/>
        </authorList>
    </citation>
    <scope>NUCLEOTIDE SEQUENCE [LARGE SCALE GENOMIC DNA]</scope>
    <source>
        <strain evidence="5">NBRC 103574 / TAM6421</strain>
    </source>
</reference>
<dbReference type="EMBL" id="AP012292">
    <property type="protein sequence ID" value="BAL83956.1"/>
    <property type="molecule type" value="Genomic_DNA"/>
</dbReference>
<dbReference type="InterPro" id="IPR015796">
    <property type="entry name" value="Impact_YigZ-like"/>
</dbReference>
<dbReference type="KEGG" id="sri:SELR_22480"/>
<dbReference type="AlphaFoldDB" id="I0GT69"/>
<evidence type="ECO:0008006" key="6">
    <source>
        <dbReference type="Google" id="ProtNLM"/>
    </source>
</evidence>
<dbReference type="GO" id="GO:0005737">
    <property type="term" value="C:cytoplasm"/>
    <property type="evidence" value="ECO:0007669"/>
    <property type="project" value="TreeGrafter"/>
</dbReference>
<dbReference type="Proteomes" id="UP000007887">
    <property type="component" value="Chromosome"/>
</dbReference>
<dbReference type="Pfam" id="PF01205">
    <property type="entry name" value="Impact_N"/>
    <property type="match status" value="1"/>
</dbReference>
<dbReference type="InterPro" id="IPR001498">
    <property type="entry name" value="Impact_N"/>
</dbReference>
<sequence length="215" mass="23944">MHSYRTIEEIDDRVETLYEIQKSKFITHLRHVDTEEDAREFITAIKKRYFDARHNCSAYVLGEKADKQKSNDDGEPGGTAGNPILEAIKKNGLTNIVVVVTRYFGGIKLGAGGLIRAYSHAAALGIEAATVLEMTPFAQLDVAVGYEHLATIEHYMRQNELRSLEADYGEGVTLHLLITPADLEKVSEDITNMTAGRAKLSSESEQRIPIRIEKP</sequence>
<gene>
    <name evidence="4" type="ordered locus">SELR_22480</name>
</gene>
<dbReference type="NCBIfam" id="TIGR00257">
    <property type="entry name" value="IMPACT_YIGZ"/>
    <property type="match status" value="1"/>
</dbReference>
<accession>I0GT69</accession>
<dbReference type="PROSITE" id="PS00910">
    <property type="entry name" value="UPF0029"/>
    <property type="match status" value="1"/>
</dbReference>
<dbReference type="SUPFAM" id="SSF54980">
    <property type="entry name" value="EF-G C-terminal domain-like"/>
    <property type="match status" value="1"/>
</dbReference>
<dbReference type="Gene3D" id="3.30.230.30">
    <property type="entry name" value="Impact, N-terminal domain"/>
    <property type="match status" value="1"/>
</dbReference>
<dbReference type="HOGENOM" id="CLU_083552_2_1_9"/>
<dbReference type="SUPFAM" id="SSF54211">
    <property type="entry name" value="Ribosomal protein S5 domain 2-like"/>
    <property type="match status" value="1"/>
</dbReference>
<dbReference type="InterPro" id="IPR020569">
    <property type="entry name" value="UPF0029_Impact_CS"/>
</dbReference>
<protein>
    <recommendedName>
        <fullName evidence="6">YigZ family protein</fullName>
    </recommendedName>
</protein>
<dbReference type="RefSeq" id="WP_014425383.1">
    <property type="nucleotide sequence ID" value="NC_017068.1"/>
</dbReference>
<dbReference type="eggNOG" id="COG1739">
    <property type="taxonomic scope" value="Bacteria"/>
</dbReference>
<evidence type="ECO:0000259" key="3">
    <source>
        <dbReference type="Pfam" id="PF09186"/>
    </source>
</evidence>
<comment type="similarity">
    <text evidence="1">Belongs to the IMPACT family.</text>
</comment>
<dbReference type="InterPro" id="IPR020568">
    <property type="entry name" value="Ribosomal_Su5_D2-typ_SF"/>
</dbReference>
<name>I0GT69_SELRL</name>
<dbReference type="InterPro" id="IPR036956">
    <property type="entry name" value="Impact_N_sf"/>
</dbReference>
<dbReference type="InterPro" id="IPR035647">
    <property type="entry name" value="EFG_III/V"/>
</dbReference>
<feature type="domain" description="UPF0029" evidence="3">
    <location>
        <begin position="142"/>
        <end position="197"/>
    </location>
</feature>
<organism evidence="4 5">
    <name type="scientific">Selenomonas ruminantium subsp. lactilytica (strain NBRC 103574 / TAM6421)</name>
    <dbReference type="NCBI Taxonomy" id="927704"/>
    <lineage>
        <taxon>Bacteria</taxon>
        <taxon>Bacillati</taxon>
        <taxon>Bacillota</taxon>
        <taxon>Negativicutes</taxon>
        <taxon>Selenomonadales</taxon>
        <taxon>Selenomonadaceae</taxon>
        <taxon>Selenomonas</taxon>
    </lineage>
</organism>
<dbReference type="PANTHER" id="PTHR16301:SF20">
    <property type="entry name" value="IMPACT FAMILY MEMBER YIGZ"/>
    <property type="match status" value="1"/>
</dbReference>
<dbReference type="Gene3D" id="3.30.70.240">
    <property type="match status" value="1"/>
</dbReference>
<dbReference type="GO" id="GO:0006446">
    <property type="term" value="P:regulation of translational initiation"/>
    <property type="evidence" value="ECO:0007669"/>
    <property type="project" value="TreeGrafter"/>
</dbReference>
<dbReference type="PANTHER" id="PTHR16301">
    <property type="entry name" value="IMPACT-RELATED"/>
    <property type="match status" value="1"/>
</dbReference>
<dbReference type="PATRIC" id="fig|927704.6.peg.2328"/>
<dbReference type="InterPro" id="IPR015269">
    <property type="entry name" value="UPF0029_Impact_C"/>
</dbReference>
<dbReference type="OrthoDB" id="9813771at2"/>
<evidence type="ECO:0000256" key="1">
    <source>
        <dbReference type="ARBA" id="ARBA00007665"/>
    </source>
</evidence>
<proteinExistence type="inferred from homology"/>
<feature type="domain" description="Impact N-terminal" evidence="2">
    <location>
        <begin position="21"/>
        <end position="123"/>
    </location>
</feature>
<dbReference type="InterPro" id="IPR023582">
    <property type="entry name" value="Impact"/>
</dbReference>
<dbReference type="Pfam" id="PF09186">
    <property type="entry name" value="DUF1949"/>
    <property type="match status" value="1"/>
</dbReference>
<evidence type="ECO:0000313" key="4">
    <source>
        <dbReference type="EMBL" id="BAL83956.1"/>
    </source>
</evidence>
<evidence type="ECO:0000259" key="2">
    <source>
        <dbReference type="Pfam" id="PF01205"/>
    </source>
</evidence>
<evidence type="ECO:0000313" key="5">
    <source>
        <dbReference type="Proteomes" id="UP000007887"/>
    </source>
</evidence>